<comment type="similarity">
    <text evidence="1">Belongs to the HpcH/HpaI aldolase family.</text>
</comment>
<dbReference type="InterPro" id="IPR040442">
    <property type="entry name" value="Pyrv_kinase-like_dom_sf"/>
</dbReference>
<dbReference type="InterPro" id="IPR015813">
    <property type="entry name" value="Pyrv/PenolPyrv_kinase-like_dom"/>
</dbReference>
<keyword evidence="3" id="KW-0456">Lyase</keyword>
<dbReference type="InterPro" id="IPR005000">
    <property type="entry name" value="Aldolase/citrate-lyase_domain"/>
</dbReference>
<protein>
    <submittedName>
        <fullName evidence="5">2 dehydro 3 deoxyglucarate aldolase</fullName>
    </submittedName>
</protein>
<dbReference type="GO" id="GO:0016832">
    <property type="term" value="F:aldehyde-lyase activity"/>
    <property type="evidence" value="ECO:0007669"/>
    <property type="project" value="TreeGrafter"/>
</dbReference>
<dbReference type="SUPFAM" id="SSF51621">
    <property type="entry name" value="Phosphoenolpyruvate/pyruvate domain"/>
    <property type="match status" value="1"/>
</dbReference>
<sequence>MATCGFDWVLIDTEHAPVETVEIQSSLHSISAYENVSAVVRPAGNDPILIKRILDMGALTLLLPYIQTAQEAKDAVSYVTYGPNGMRGMAGMTRATRYGTVEDYFKKASEEICLIVQVETVQAIDQLEAIALTPGIDGVFIGPADLSASMGYPGEINHPEVVKVIMDAISKLKSLNIPSGILTLDFDSAKRYISAGTTFTAVGVDMVLLAESTRNLRRQFDKNL</sequence>
<evidence type="ECO:0000256" key="3">
    <source>
        <dbReference type="ARBA" id="ARBA00023239"/>
    </source>
</evidence>
<evidence type="ECO:0000259" key="4">
    <source>
        <dbReference type="Pfam" id="PF03328"/>
    </source>
</evidence>
<evidence type="ECO:0000256" key="2">
    <source>
        <dbReference type="ARBA" id="ARBA00022723"/>
    </source>
</evidence>
<dbReference type="InterPro" id="IPR050251">
    <property type="entry name" value="HpcH-HpaI_aldolase"/>
</dbReference>
<dbReference type="GO" id="GO:0005737">
    <property type="term" value="C:cytoplasm"/>
    <property type="evidence" value="ECO:0007669"/>
    <property type="project" value="TreeGrafter"/>
</dbReference>
<dbReference type="GO" id="GO:0046872">
    <property type="term" value="F:metal ion binding"/>
    <property type="evidence" value="ECO:0007669"/>
    <property type="project" value="UniProtKB-KW"/>
</dbReference>
<dbReference type="AlphaFoldDB" id="D6PD78"/>
<evidence type="ECO:0000313" key="5">
    <source>
        <dbReference type="EMBL" id="ADD93679.1"/>
    </source>
</evidence>
<accession>D6PD78</accession>
<dbReference type="Gene3D" id="3.20.20.60">
    <property type="entry name" value="Phosphoenolpyruvate-binding domains"/>
    <property type="match status" value="1"/>
</dbReference>
<keyword evidence="2" id="KW-0479">Metal-binding</keyword>
<dbReference type="Pfam" id="PF03328">
    <property type="entry name" value="HpcH_HpaI"/>
    <property type="match status" value="1"/>
</dbReference>
<proteinExistence type="inferred from homology"/>
<dbReference type="PANTHER" id="PTHR30502">
    <property type="entry name" value="2-KETO-3-DEOXY-L-RHAMNONATE ALDOLASE"/>
    <property type="match status" value="1"/>
</dbReference>
<name>D6PD78_9BACT</name>
<reference evidence="5" key="1">
    <citation type="journal article" date="2010" name="ISME J.">
        <title>Metagenome of the Mediterranean deep chlorophyll maximum studied by direct and fosmid library 454 pyrosequencing.</title>
        <authorList>
            <person name="Ghai R."/>
            <person name="Martin-Cuadrado A.B."/>
            <person name="Molto A.G."/>
            <person name="Heredia I.G."/>
            <person name="Cabrera R."/>
            <person name="Martin J."/>
            <person name="Verdu M."/>
            <person name="Deschamps P."/>
            <person name="Moreira D."/>
            <person name="Lopez-Garcia P."/>
            <person name="Mira A."/>
            <person name="Rodriguez-Valera F."/>
        </authorList>
    </citation>
    <scope>NUCLEOTIDE SEQUENCE</scope>
</reference>
<dbReference type="EMBL" id="GU942993">
    <property type="protein sequence ID" value="ADD93679.1"/>
    <property type="molecule type" value="Genomic_DNA"/>
</dbReference>
<dbReference type="PANTHER" id="PTHR30502:SF0">
    <property type="entry name" value="PHOSPHOENOLPYRUVATE CARBOXYLASE FAMILY PROTEIN"/>
    <property type="match status" value="1"/>
</dbReference>
<organism evidence="5">
    <name type="scientific">uncultured marine bacterium MedDCM-OCT-S04-C749</name>
    <dbReference type="NCBI Taxonomy" id="743061"/>
    <lineage>
        <taxon>Bacteria</taxon>
        <taxon>environmental samples</taxon>
    </lineage>
</organism>
<feature type="domain" description="HpcH/HpaI aldolase/citrate lyase" evidence="4">
    <location>
        <begin position="2"/>
        <end position="210"/>
    </location>
</feature>
<evidence type="ECO:0000256" key="1">
    <source>
        <dbReference type="ARBA" id="ARBA00005568"/>
    </source>
</evidence>